<evidence type="ECO:0000259" key="7">
    <source>
        <dbReference type="PROSITE" id="PS51297"/>
    </source>
</evidence>
<dbReference type="InterPro" id="IPR002100">
    <property type="entry name" value="TF_MADSbox"/>
</dbReference>
<reference evidence="8 9" key="1">
    <citation type="submission" date="2024-11" db="EMBL/GenBank/DDBJ databases">
        <title>A near-complete genome assembly of Cinchona calisaya.</title>
        <authorList>
            <person name="Lian D.C."/>
            <person name="Zhao X.W."/>
            <person name="Wei L."/>
        </authorList>
    </citation>
    <scope>NUCLEOTIDE SEQUENCE [LARGE SCALE GENOMIC DNA]</scope>
    <source>
        <tissue evidence="8">Nenye</tissue>
    </source>
</reference>
<keyword evidence="5" id="KW-0539">Nucleus</keyword>
<name>A0ABD2Y2M0_9GENT</name>
<dbReference type="Proteomes" id="UP001630127">
    <property type="component" value="Unassembled WGS sequence"/>
</dbReference>
<dbReference type="PROSITE" id="PS50066">
    <property type="entry name" value="MADS_BOX_2"/>
    <property type="match status" value="1"/>
</dbReference>
<comment type="subcellular location">
    <subcellularLocation>
        <location evidence="1">Nucleus</location>
    </subcellularLocation>
</comment>
<dbReference type="Gene3D" id="3.40.1810.10">
    <property type="entry name" value="Transcription factor, MADS-box"/>
    <property type="match status" value="1"/>
</dbReference>
<evidence type="ECO:0000256" key="5">
    <source>
        <dbReference type="ARBA" id="ARBA00023242"/>
    </source>
</evidence>
<dbReference type="InterPro" id="IPR050142">
    <property type="entry name" value="MADS-box/MEF2_TF"/>
</dbReference>
<gene>
    <name evidence="8" type="ORF">ACH5RR_035454</name>
</gene>
<evidence type="ECO:0000259" key="6">
    <source>
        <dbReference type="PROSITE" id="PS50066"/>
    </source>
</evidence>
<sequence length="245" mass="28244">MIYYHRSNSFLALFRYETRKAAAFKTVICSSRGEVRATGMGRRKVEIKKIEDKNSRQVTFSKRRNGLMKKAKQLSVLCDADVAVLIFSCRGKHYQFCSTNSLDKFLQQYDRNMEEGEGSARIDSTEKCNSEGKDVLTIRELVEKVERDLGEPDIDQLNLTDLVQLEEQLEDALIQTRSRETHLLMESITGLSETEKRLMEENKRLQEKLTGSGPNEKRNVRIQEFVNLTYDGMICGEQQTTLKLL</sequence>
<proteinExistence type="predicted"/>
<evidence type="ECO:0000256" key="3">
    <source>
        <dbReference type="ARBA" id="ARBA00023125"/>
    </source>
</evidence>
<dbReference type="GO" id="GO:0003677">
    <property type="term" value="F:DNA binding"/>
    <property type="evidence" value="ECO:0007669"/>
    <property type="project" value="UniProtKB-KW"/>
</dbReference>
<evidence type="ECO:0000256" key="1">
    <source>
        <dbReference type="ARBA" id="ARBA00004123"/>
    </source>
</evidence>
<dbReference type="InterPro" id="IPR033896">
    <property type="entry name" value="MEF2-like_N"/>
</dbReference>
<evidence type="ECO:0000313" key="9">
    <source>
        <dbReference type="Proteomes" id="UP001630127"/>
    </source>
</evidence>
<dbReference type="SMART" id="SM00432">
    <property type="entry name" value="MADS"/>
    <property type="match status" value="1"/>
</dbReference>
<accession>A0ABD2Y2M0</accession>
<dbReference type="AlphaFoldDB" id="A0ABD2Y2M0"/>
<feature type="domain" description="MADS-box" evidence="6">
    <location>
        <begin position="40"/>
        <end position="100"/>
    </location>
</feature>
<comment type="caution">
    <text evidence="8">The sequence shown here is derived from an EMBL/GenBank/DDBJ whole genome shotgun (WGS) entry which is preliminary data.</text>
</comment>
<feature type="domain" description="K-box" evidence="7">
    <location>
        <begin position="125"/>
        <end position="215"/>
    </location>
</feature>
<dbReference type="Pfam" id="PF01486">
    <property type="entry name" value="K-box"/>
    <property type="match status" value="1"/>
</dbReference>
<dbReference type="PROSITE" id="PS51297">
    <property type="entry name" value="K_BOX"/>
    <property type="match status" value="1"/>
</dbReference>
<protein>
    <submittedName>
        <fullName evidence="8">Uncharacterized protein</fullName>
    </submittedName>
</protein>
<dbReference type="PRINTS" id="PR00404">
    <property type="entry name" value="MADSDOMAIN"/>
</dbReference>
<keyword evidence="9" id="KW-1185">Reference proteome</keyword>
<dbReference type="PANTHER" id="PTHR48019">
    <property type="entry name" value="SERUM RESPONSE FACTOR HOMOLOG"/>
    <property type="match status" value="1"/>
</dbReference>
<organism evidence="8 9">
    <name type="scientific">Cinchona calisaya</name>
    <dbReference type="NCBI Taxonomy" id="153742"/>
    <lineage>
        <taxon>Eukaryota</taxon>
        <taxon>Viridiplantae</taxon>
        <taxon>Streptophyta</taxon>
        <taxon>Embryophyta</taxon>
        <taxon>Tracheophyta</taxon>
        <taxon>Spermatophyta</taxon>
        <taxon>Magnoliopsida</taxon>
        <taxon>eudicotyledons</taxon>
        <taxon>Gunneridae</taxon>
        <taxon>Pentapetalae</taxon>
        <taxon>asterids</taxon>
        <taxon>lamiids</taxon>
        <taxon>Gentianales</taxon>
        <taxon>Rubiaceae</taxon>
        <taxon>Cinchonoideae</taxon>
        <taxon>Cinchoneae</taxon>
        <taxon>Cinchona</taxon>
    </lineage>
</organism>
<evidence type="ECO:0000256" key="2">
    <source>
        <dbReference type="ARBA" id="ARBA00023015"/>
    </source>
</evidence>
<dbReference type="GO" id="GO:0005634">
    <property type="term" value="C:nucleus"/>
    <property type="evidence" value="ECO:0007669"/>
    <property type="project" value="UniProtKB-SubCell"/>
</dbReference>
<dbReference type="CDD" id="cd00265">
    <property type="entry name" value="MADS_MEF2_like"/>
    <property type="match status" value="1"/>
</dbReference>
<dbReference type="SUPFAM" id="SSF55455">
    <property type="entry name" value="SRF-like"/>
    <property type="match status" value="1"/>
</dbReference>
<dbReference type="Pfam" id="PF00319">
    <property type="entry name" value="SRF-TF"/>
    <property type="match status" value="1"/>
</dbReference>
<keyword evidence="4" id="KW-0804">Transcription</keyword>
<dbReference type="InterPro" id="IPR002487">
    <property type="entry name" value="TF_Kbox"/>
</dbReference>
<evidence type="ECO:0000256" key="4">
    <source>
        <dbReference type="ARBA" id="ARBA00023163"/>
    </source>
</evidence>
<keyword evidence="3" id="KW-0238">DNA-binding</keyword>
<dbReference type="InterPro" id="IPR036879">
    <property type="entry name" value="TF_MADSbox_sf"/>
</dbReference>
<evidence type="ECO:0000313" key="8">
    <source>
        <dbReference type="EMBL" id="KAL3501005.1"/>
    </source>
</evidence>
<dbReference type="EMBL" id="JBJUIK010000015">
    <property type="protein sequence ID" value="KAL3501005.1"/>
    <property type="molecule type" value="Genomic_DNA"/>
</dbReference>
<keyword evidence="2" id="KW-0805">Transcription regulation</keyword>